<proteinExistence type="predicted"/>
<evidence type="ECO:0000256" key="1">
    <source>
        <dbReference type="SAM" id="MobiDB-lite"/>
    </source>
</evidence>
<accession>A0ABP0GLC8</accession>
<dbReference type="Proteomes" id="UP001642483">
    <property type="component" value="Unassembled WGS sequence"/>
</dbReference>
<gene>
    <name evidence="2" type="ORF">CVLEPA_LOCUS24359</name>
</gene>
<protein>
    <submittedName>
        <fullName evidence="2">Uncharacterized protein</fullName>
    </submittedName>
</protein>
<dbReference type="EMBL" id="CAWYQH010000119">
    <property type="protein sequence ID" value="CAK8691594.1"/>
    <property type="molecule type" value="Genomic_DNA"/>
</dbReference>
<comment type="caution">
    <text evidence="2">The sequence shown here is derived from an EMBL/GenBank/DDBJ whole genome shotgun (WGS) entry which is preliminary data.</text>
</comment>
<sequence>MECHPDNVQVGVLLKAISDMISQDFKSMRLDMEMEETKETETMNNAMSHQRNITTISVRSQI</sequence>
<feature type="region of interest" description="Disordered" evidence="1">
    <location>
        <begin position="41"/>
        <end position="62"/>
    </location>
</feature>
<reference evidence="2 3" key="1">
    <citation type="submission" date="2024-02" db="EMBL/GenBank/DDBJ databases">
        <authorList>
            <person name="Daric V."/>
            <person name="Darras S."/>
        </authorList>
    </citation>
    <scope>NUCLEOTIDE SEQUENCE [LARGE SCALE GENOMIC DNA]</scope>
</reference>
<evidence type="ECO:0000313" key="2">
    <source>
        <dbReference type="EMBL" id="CAK8691594.1"/>
    </source>
</evidence>
<feature type="compositionally biased region" description="Polar residues" evidence="1">
    <location>
        <begin position="44"/>
        <end position="62"/>
    </location>
</feature>
<organism evidence="2 3">
    <name type="scientific">Clavelina lepadiformis</name>
    <name type="common">Light-bulb sea squirt</name>
    <name type="synonym">Ascidia lepadiformis</name>
    <dbReference type="NCBI Taxonomy" id="159417"/>
    <lineage>
        <taxon>Eukaryota</taxon>
        <taxon>Metazoa</taxon>
        <taxon>Chordata</taxon>
        <taxon>Tunicata</taxon>
        <taxon>Ascidiacea</taxon>
        <taxon>Aplousobranchia</taxon>
        <taxon>Clavelinidae</taxon>
        <taxon>Clavelina</taxon>
    </lineage>
</organism>
<keyword evidence="3" id="KW-1185">Reference proteome</keyword>
<evidence type="ECO:0000313" key="3">
    <source>
        <dbReference type="Proteomes" id="UP001642483"/>
    </source>
</evidence>
<name>A0ABP0GLC8_CLALP</name>